<proteinExistence type="inferred from homology"/>
<evidence type="ECO:0000256" key="4">
    <source>
        <dbReference type="ARBA" id="ARBA00022839"/>
    </source>
</evidence>
<feature type="domain" description="OB-fold nucleic acid binding" evidence="8">
    <location>
        <begin position="10"/>
        <end position="102"/>
    </location>
</feature>
<keyword evidence="2 5" id="KW-0540">Nuclease</keyword>
<comment type="function">
    <text evidence="5">Bidirectionally degrades single-stranded DNA into large acid-insoluble oligonucleotides, which are then degraded further into small acid-soluble oligonucleotides.</text>
</comment>
<dbReference type="Pfam" id="PF02601">
    <property type="entry name" value="Exonuc_VII_L"/>
    <property type="match status" value="1"/>
</dbReference>
<comment type="similarity">
    <text evidence="5 6">Belongs to the XseA family.</text>
</comment>
<evidence type="ECO:0000259" key="7">
    <source>
        <dbReference type="Pfam" id="PF02601"/>
    </source>
</evidence>
<dbReference type="GO" id="GO:0006308">
    <property type="term" value="P:DNA catabolic process"/>
    <property type="evidence" value="ECO:0007669"/>
    <property type="project" value="UniProtKB-UniRule"/>
</dbReference>
<keyword evidence="3 5" id="KW-0378">Hydrolase</keyword>
<dbReference type="Pfam" id="PF13742">
    <property type="entry name" value="tRNA_anti_2"/>
    <property type="match status" value="1"/>
</dbReference>
<evidence type="ECO:0000256" key="3">
    <source>
        <dbReference type="ARBA" id="ARBA00022801"/>
    </source>
</evidence>
<gene>
    <name evidence="5 9" type="primary">xseA</name>
    <name evidence="9" type="ORF">GH984_03320</name>
</gene>
<keyword evidence="1 5" id="KW-0963">Cytoplasm</keyword>
<dbReference type="Proteomes" id="UP000433788">
    <property type="component" value="Unassembled WGS sequence"/>
</dbReference>
<dbReference type="GO" id="GO:0003676">
    <property type="term" value="F:nucleic acid binding"/>
    <property type="evidence" value="ECO:0007669"/>
    <property type="project" value="InterPro"/>
</dbReference>
<name>A0A6N7QMM7_9GAMM</name>
<evidence type="ECO:0000256" key="6">
    <source>
        <dbReference type="RuleBase" id="RU004355"/>
    </source>
</evidence>
<feature type="domain" description="Exonuclease VII large subunit C-terminal" evidence="7">
    <location>
        <begin position="126"/>
        <end position="349"/>
    </location>
</feature>
<dbReference type="PANTHER" id="PTHR30008">
    <property type="entry name" value="EXODEOXYRIBONUCLEASE 7 LARGE SUBUNIT"/>
    <property type="match status" value="1"/>
</dbReference>
<protein>
    <recommendedName>
        <fullName evidence="5">Exodeoxyribonuclease 7 large subunit</fullName>
        <ecNumber evidence="5">3.1.11.6</ecNumber>
    </recommendedName>
    <alternativeName>
        <fullName evidence="5">Exodeoxyribonuclease VII large subunit</fullName>
        <shortName evidence="5">Exonuclease VII large subunit</shortName>
    </alternativeName>
</protein>
<accession>A0A6N7QMM7</accession>
<dbReference type="InterPro" id="IPR025824">
    <property type="entry name" value="OB-fold_nuc-bd_dom"/>
</dbReference>
<dbReference type="NCBIfam" id="TIGR00237">
    <property type="entry name" value="xseA"/>
    <property type="match status" value="1"/>
</dbReference>
<evidence type="ECO:0000256" key="5">
    <source>
        <dbReference type="HAMAP-Rule" id="MF_00378"/>
    </source>
</evidence>
<dbReference type="GO" id="GO:0008855">
    <property type="term" value="F:exodeoxyribonuclease VII activity"/>
    <property type="evidence" value="ECO:0007669"/>
    <property type="project" value="UniProtKB-UniRule"/>
</dbReference>
<dbReference type="GO" id="GO:0009318">
    <property type="term" value="C:exodeoxyribonuclease VII complex"/>
    <property type="evidence" value="ECO:0007669"/>
    <property type="project" value="UniProtKB-UniRule"/>
</dbReference>
<evidence type="ECO:0000313" key="9">
    <source>
        <dbReference type="EMBL" id="MRH77726.1"/>
    </source>
</evidence>
<organism evidence="9 10">
    <name type="scientific">Spiribacter salilacus</name>
    <dbReference type="NCBI Taxonomy" id="2664894"/>
    <lineage>
        <taxon>Bacteria</taxon>
        <taxon>Pseudomonadati</taxon>
        <taxon>Pseudomonadota</taxon>
        <taxon>Gammaproteobacteria</taxon>
        <taxon>Chromatiales</taxon>
        <taxon>Ectothiorhodospiraceae</taxon>
        <taxon>Spiribacter</taxon>
    </lineage>
</organism>
<comment type="caution">
    <text evidence="9">The sequence shown here is derived from an EMBL/GenBank/DDBJ whole genome shotgun (WGS) entry which is preliminary data.</text>
</comment>
<dbReference type="InterPro" id="IPR020579">
    <property type="entry name" value="Exonuc_VII_lsu_C"/>
</dbReference>
<keyword evidence="4 5" id="KW-0269">Exonuclease</keyword>
<dbReference type="HAMAP" id="MF_00378">
    <property type="entry name" value="Exonuc_7_L"/>
    <property type="match status" value="1"/>
</dbReference>
<evidence type="ECO:0000256" key="1">
    <source>
        <dbReference type="ARBA" id="ARBA00022490"/>
    </source>
</evidence>
<dbReference type="CDD" id="cd04489">
    <property type="entry name" value="ExoVII_LU_OBF"/>
    <property type="match status" value="1"/>
</dbReference>
<sequence>MNHPMPNEILSVSQLNETVRQLLDQALPPLWVEGEISNLARPASGHLYFSLKDSNAQVRCAFFRHRASRGRFTPNNGDQVRLRAKVGLYTARGEYQLIVEHLEAAGDGALQRAFEALRAKLQAEGLFDTEHKRPLPSLPKRIGVITSATGAAVRDIISVLQRRSPATAVLIYPVTVQGDSAPDDIVNAIALANQRAETDVLIVGRGGGSLEDLQAFNDERVARAIHASTLPIVSAVGHEVDVSIADWVADYRAATPSAAAETLSPDADALAQQFARLAHQLKSALGRRFADHQTRLSNLARRLDAQHPGRQLQERSQRLDELDQRLRHAMQQRLGRLHEQIGNLSHRLQTISPLATLQRGYAIVTDPSTGTILREASAAEPGQDVQIQLSQGEISAQVKKVKT</sequence>
<comment type="catalytic activity">
    <reaction evidence="5 6">
        <text>Exonucleolytic cleavage in either 5'- to 3'- or 3'- to 5'-direction to yield nucleoside 5'-phosphates.</text>
        <dbReference type="EC" id="3.1.11.6"/>
    </reaction>
</comment>
<evidence type="ECO:0000313" key="10">
    <source>
        <dbReference type="Proteomes" id="UP000433788"/>
    </source>
</evidence>
<dbReference type="EMBL" id="WJPP01000002">
    <property type="protein sequence ID" value="MRH77726.1"/>
    <property type="molecule type" value="Genomic_DNA"/>
</dbReference>
<reference evidence="9 10" key="1">
    <citation type="submission" date="2019-11" db="EMBL/GenBank/DDBJ databases">
        <authorList>
            <person name="Zhang X.Y."/>
        </authorList>
    </citation>
    <scope>NUCLEOTIDE SEQUENCE [LARGE SCALE GENOMIC DNA]</scope>
    <source>
        <strain evidence="9 10">C176</strain>
    </source>
</reference>
<dbReference type="EC" id="3.1.11.6" evidence="5"/>
<dbReference type="AlphaFoldDB" id="A0A6N7QMM7"/>
<evidence type="ECO:0000259" key="8">
    <source>
        <dbReference type="Pfam" id="PF13742"/>
    </source>
</evidence>
<dbReference type="GO" id="GO:0005737">
    <property type="term" value="C:cytoplasm"/>
    <property type="evidence" value="ECO:0007669"/>
    <property type="project" value="UniProtKB-SubCell"/>
</dbReference>
<dbReference type="InterPro" id="IPR003753">
    <property type="entry name" value="Exonuc_VII_L"/>
</dbReference>
<dbReference type="PANTHER" id="PTHR30008:SF0">
    <property type="entry name" value="EXODEOXYRIBONUCLEASE 7 LARGE SUBUNIT"/>
    <property type="match status" value="1"/>
</dbReference>
<keyword evidence="10" id="KW-1185">Reference proteome</keyword>
<comment type="subunit">
    <text evidence="5">Heterooligomer composed of large and small subunits.</text>
</comment>
<evidence type="ECO:0000256" key="2">
    <source>
        <dbReference type="ARBA" id="ARBA00022722"/>
    </source>
</evidence>
<dbReference type="Gene3D" id="1.20.120.20">
    <property type="entry name" value="Apolipoprotein"/>
    <property type="match status" value="1"/>
</dbReference>
<comment type="subcellular location">
    <subcellularLocation>
        <location evidence="5 6">Cytoplasm</location>
    </subcellularLocation>
</comment>